<dbReference type="CDD" id="cd02022">
    <property type="entry name" value="DPCK"/>
    <property type="match status" value="1"/>
</dbReference>
<comment type="caution">
    <text evidence="9">The sequence shown here is derived from an EMBL/GenBank/DDBJ whole genome shotgun (WGS) entry which is preliminary data.</text>
</comment>
<feature type="binding site" evidence="6">
    <location>
        <begin position="11"/>
        <end position="16"/>
    </location>
    <ligand>
        <name>ATP</name>
        <dbReference type="ChEBI" id="CHEBI:30616"/>
    </ligand>
</feature>
<dbReference type="InterPro" id="IPR043519">
    <property type="entry name" value="NT_sf"/>
</dbReference>
<accession>A0A846RNU3</accession>
<dbReference type="RefSeq" id="WP_167992775.1">
    <property type="nucleotide sequence ID" value="NZ_JAATJL010000001.1"/>
</dbReference>
<gene>
    <name evidence="6" type="primary">coaE</name>
    <name evidence="9" type="ORF">BJ994_001358</name>
</gene>
<protein>
    <recommendedName>
        <fullName evidence="6 7">Dephospho-CoA kinase</fullName>
        <ecNumber evidence="6 7">2.7.1.24</ecNumber>
    </recommendedName>
    <alternativeName>
        <fullName evidence="6">Dephosphocoenzyme A kinase</fullName>
    </alternativeName>
</protein>
<feature type="compositionally biased region" description="Basic and acidic residues" evidence="8">
    <location>
        <begin position="299"/>
        <end position="312"/>
    </location>
</feature>
<comment type="catalytic activity">
    <reaction evidence="6">
        <text>3'-dephospho-CoA + ATP = ADP + CoA + H(+)</text>
        <dbReference type="Rhea" id="RHEA:18245"/>
        <dbReference type="ChEBI" id="CHEBI:15378"/>
        <dbReference type="ChEBI" id="CHEBI:30616"/>
        <dbReference type="ChEBI" id="CHEBI:57287"/>
        <dbReference type="ChEBI" id="CHEBI:57328"/>
        <dbReference type="ChEBI" id="CHEBI:456216"/>
        <dbReference type="EC" id="2.7.1.24"/>
    </reaction>
</comment>
<dbReference type="Pfam" id="PF04229">
    <property type="entry name" value="GrpB"/>
    <property type="match status" value="1"/>
</dbReference>
<dbReference type="PROSITE" id="PS51219">
    <property type="entry name" value="DPCK"/>
    <property type="match status" value="1"/>
</dbReference>
<keyword evidence="6 9" id="KW-0808">Transferase</keyword>
<dbReference type="SUPFAM" id="SSF52540">
    <property type="entry name" value="P-loop containing nucleoside triphosphate hydrolases"/>
    <property type="match status" value="1"/>
</dbReference>
<dbReference type="UniPathway" id="UPA00241">
    <property type="reaction ID" value="UER00356"/>
</dbReference>
<dbReference type="InterPro" id="IPR001977">
    <property type="entry name" value="Depp_CoAkinase"/>
</dbReference>
<feature type="region of interest" description="Disordered" evidence="8">
    <location>
        <begin position="286"/>
        <end position="314"/>
    </location>
</feature>
<keyword evidence="6 9" id="KW-0418">Kinase</keyword>
<evidence type="ECO:0000256" key="1">
    <source>
        <dbReference type="ARBA" id="ARBA00008826"/>
    </source>
</evidence>
<evidence type="ECO:0000313" key="9">
    <source>
        <dbReference type="EMBL" id="NJC22282.1"/>
    </source>
</evidence>
<comment type="similarity">
    <text evidence="1">In the N-terminal section; belongs to the CoaE family.</text>
</comment>
<dbReference type="HAMAP" id="MF_00376">
    <property type="entry name" value="Dephospho_CoA_kinase"/>
    <property type="match status" value="1"/>
</dbReference>
<evidence type="ECO:0000256" key="3">
    <source>
        <dbReference type="ARBA" id="ARBA00022490"/>
    </source>
</evidence>
<dbReference type="SUPFAM" id="SSF81301">
    <property type="entry name" value="Nucleotidyltransferase"/>
    <property type="match status" value="1"/>
</dbReference>
<dbReference type="NCBIfam" id="TIGR00152">
    <property type="entry name" value="dephospho-CoA kinase"/>
    <property type="match status" value="1"/>
</dbReference>
<dbReference type="AlphaFoldDB" id="A0A846RNU3"/>
<keyword evidence="5 6" id="KW-0067">ATP-binding</keyword>
<dbReference type="Gene3D" id="3.40.50.300">
    <property type="entry name" value="P-loop containing nucleotide triphosphate hydrolases"/>
    <property type="match status" value="1"/>
</dbReference>
<dbReference type="GO" id="GO:0005737">
    <property type="term" value="C:cytoplasm"/>
    <property type="evidence" value="ECO:0007669"/>
    <property type="project" value="UniProtKB-SubCell"/>
</dbReference>
<evidence type="ECO:0000256" key="5">
    <source>
        <dbReference type="ARBA" id="ARBA00022840"/>
    </source>
</evidence>
<dbReference type="Pfam" id="PF01121">
    <property type="entry name" value="CoaE"/>
    <property type="match status" value="1"/>
</dbReference>
<dbReference type="PANTHER" id="PTHR10695">
    <property type="entry name" value="DEPHOSPHO-COA KINASE-RELATED"/>
    <property type="match status" value="1"/>
</dbReference>
<dbReference type="InterPro" id="IPR007344">
    <property type="entry name" value="GrpB/CoaE"/>
</dbReference>
<name>A0A846RNU3_9MICC</name>
<dbReference type="Gene3D" id="3.30.460.10">
    <property type="entry name" value="Beta Polymerase, domain 2"/>
    <property type="match status" value="1"/>
</dbReference>
<dbReference type="NCBIfam" id="NF002879">
    <property type="entry name" value="PRK03333.1"/>
    <property type="match status" value="1"/>
</dbReference>
<dbReference type="InterPro" id="IPR027417">
    <property type="entry name" value="P-loop_NTPase"/>
</dbReference>
<reference evidence="9 10" key="1">
    <citation type="submission" date="2020-03" db="EMBL/GenBank/DDBJ databases">
        <title>Sequencing the genomes of 1000 actinobacteria strains.</title>
        <authorList>
            <person name="Klenk H.-P."/>
        </authorList>
    </citation>
    <scope>NUCLEOTIDE SEQUENCE [LARGE SCALE GENOMIC DNA]</scope>
    <source>
        <strain evidence="9 10">DSM 16403</strain>
    </source>
</reference>
<dbReference type="EC" id="2.7.1.24" evidence="6 7"/>
<proteinExistence type="inferred from homology"/>
<sequence length="404" mass="43504">MLRVGLTGGIAAGKSLAASALRELGAVLIDADLLARTVVQPGTDGLREVVDAFGPGVLLPDGALDRAALGARIFDDPNARSTLNGIIHPRVRDKAAEAEAAAETSSEGAAVVVVHDIPLLVETGQEDRFHLVLVVDAPEEERVRRMIDNRGLTEQESLSRIRAQADAVTRNAAADVVLDNSGGPDDLLDAVQRVWSERLLPFAENLQDGRVAKRWGGPVLVENPDWPRQAGLLVRRLSRVDPRILGVHHIGSTAVPGLPAADVIDLQVTVSSLQDADELSSALAAAGFPRPSGPSPDTVPDRPQEEERHHCNADPGRPVNVHVRVHGSPGWRFALAFRDWLRANSSMAAAYLAEKERCCEIHRNDPSIAGYSVCKDSWLAECADPRLKTWIDDASWSPERAPVL</sequence>
<keyword evidence="3 6" id="KW-0963">Cytoplasm</keyword>
<comment type="pathway">
    <text evidence="6">Cofactor biosynthesis; coenzyme A biosynthesis; CoA from (R)-pantothenate: step 5/5.</text>
</comment>
<comment type="similarity">
    <text evidence="2">In the C-terminal section; belongs to the UPF0157 (GrpB) family.</text>
</comment>
<evidence type="ECO:0000256" key="8">
    <source>
        <dbReference type="SAM" id="MobiDB-lite"/>
    </source>
</evidence>
<organism evidence="9 10">
    <name type="scientific">Arthrobacter pigmenti</name>
    <dbReference type="NCBI Taxonomy" id="271432"/>
    <lineage>
        <taxon>Bacteria</taxon>
        <taxon>Bacillati</taxon>
        <taxon>Actinomycetota</taxon>
        <taxon>Actinomycetes</taxon>
        <taxon>Micrococcales</taxon>
        <taxon>Micrococcaceae</taxon>
        <taxon>Arthrobacter</taxon>
    </lineage>
</organism>
<dbReference type="GO" id="GO:0005524">
    <property type="term" value="F:ATP binding"/>
    <property type="evidence" value="ECO:0007669"/>
    <property type="project" value="UniProtKB-UniRule"/>
</dbReference>
<keyword evidence="4 6" id="KW-0547">Nucleotide-binding</keyword>
<evidence type="ECO:0000256" key="6">
    <source>
        <dbReference type="HAMAP-Rule" id="MF_00376"/>
    </source>
</evidence>
<evidence type="ECO:0000313" key="10">
    <source>
        <dbReference type="Proteomes" id="UP000547458"/>
    </source>
</evidence>
<dbReference type="PANTHER" id="PTHR10695:SF46">
    <property type="entry name" value="BIFUNCTIONAL COENZYME A SYNTHASE-RELATED"/>
    <property type="match status" value="1"/>
</dbReference>
<evidence type="ECO:0000256" key="7">
    <source>
        <dbReference type="NCBIfam" id="TIGR00152"/>
    </source>
</evidence>
<comment type="subcellular location">
    <subcellularLocation>
        <location evidence="6">Cytoplasm</location>
    </subcellularLocation>
</comment>
<dbReference type="Proteomes" id="UP000547458">
    <property type="component" value="Unassembled WGS sequence"/>
</dbReference>
<comment type="similarity">
    <text evidence="6">Belongs to the CoaE family.</text>
</comment>
<dbReference type="GO" id="GO:0015937">
    <property type="term" value="P:coenzyme A biosynthetic process"/>
    <property type="evidence" value="ECO:0007669"/>
    <property type="project" value="UniProtKB-UniRule"/>
</dbReference>
<evidence type="ECO:0000256" key="4">
    <source>
        <dbReference type="ARBA" id="ARBA00022741"/>
    </source>
</evidence>
<dbReference type="GO" id="GO:0004140">
    <property type="term" value="F:dephospho-CoA kinase activity"/>
    <property type="evidence" value="ECO:0007669"/>
    <property type="project" value="UniProtKB-UniRule"/>
</dbReference>
<dbReference type="EMBL" id="JAATJL010000001">
    <property type="protein sequence ID" value="NJC22282.1"/>
    <property type="molecule type" value="Genomic_DNA"/>
</dbReference>
<keyword evidence="6" id="KW-0173">Coenzyme A biosynthesis</keyword>
<keyword evidence="10" id="KW-1185">Reference proteome</keyword>
<evidence type="ECO:0000256" key="2">
    <source>
        <dbReference type="ARBA" id="ARBA00011058"/>
    </source>
</evidence>
<comment type="function">
    <text evidence="6">Catalyzes the phosphorylation of the 3'-hydroxyl group of dephosphocoenzyme A to form coenzyme A.</text>
</comment>